<proteinExistence type="predicted"/>
<dbReference type="Proteomes" id="UP000738349">
    <property type="component" value="Unassembled WGS sequence"/>
</dbReference>
<reference evidence="6" key="1">
    <citation type="journal article" date="2021" name="Nat. Commun.">
        <title>Genetic determinants of endophytism in the Arabidopsis root mycobiome.</title>
        <authorList>
            <person name="Mesny F."/>
            <person name="Miyauchi S."/>
            <person name="Thiergart T."/>
            <person name="Pickel B."/>
            <person name="Atanasova L."/>
            <person name="Karlsson M."/>
            <person name="Huettel B."/>
            <person name="Barry K.W."/>
            <person name="Haridas S."/>
            <person name="Chen C."/>
            <person name="Bauer D."/>
            <person name="Andreopoulos W."/>
            <person name="Pangilinan J."/>
            <person name="LaButti K."/>
            <person name="Riley R."/>
            <person name="Lipzen A."/>
            <person name="Clum A."/>
            <person name="Drula E."/>
            <person name="Henrissat B."/>
            <person name="Kohler A."/>
            <person name="Grigoriev I.V."/>
            <person name="Martin F.M."/>
            <person name="Hacquard S."/>
        </authorList>
    </citation>
    <scope>NUCLEOTIDE SEQUENCE</scope>
    <source>
        <strain evidence="6">MPI-CAGE-AT-0147</strain>
    </source>
</reference>
<dbReference type="GO" id="GO:0005634">
    <property type="term" value="C:nucleus"/>
    <property type="evidence" value="ECO:0007669"/>
    <property type="project" value="UniProtKB-SubCell"/>
</dbReference>
<evidence type="ECO:0008006" key="8">
    <source>
        <dbReference type="Google" id="ProtNLM"/>
    </source>
</evidence>
<feature type="compositionally biased region" description="Polar residues" evidence="5">
    <location>
        <begin position="408"/>
        <end position="420"/>
    </location>
</feature>
<feature type="region of interest" description="Disordered" evidence="5">
    <location>
        <begin position="77"/>
        <end position="120"/>
    </location>
</feature>
<dbReference type="CDD" id="cd00067">
    <property type="entry name" value="GAL4"/>
    <property type="match status" value="1"/>
</dbReference>
<dbReference type="OrthoDB" id="5958943at2759"/>
<dbReference type="EMBL" id="JAGMUV010000024">
    <property type="protein sequence ID" value="KAH7121568.1"/>
    <property type="molecule type" value="Genomic_DNA"/>
</dbReference>
<dbReference type="PANTHER" id="PTHR46910">
    <property type="entry name" value="TRANSCRIPTION FACTOR PDR1"/>
    <property type="match status" value="1"/>
</dbReference>
<name>A0A9P9DLY9_9HYPO</name>
<dbReference type="GO" id="GO:0000981">
    <property type="term" value="F:DNA-binding transcription factor activity, RNA polymerase II-specific"/>
    <property type="evidence" value="ECO:0007669"/>
    <property type="project" value="InterPro"/>
</dbReference>
<feature type="region of interest" description="Disordered" evidence="5">
    <location>
        <begin position="402"/>
        <end position="424"/>
    </location>
</feature>
<feature type="compositionally biased region" description="Low complexity" evidence="5">
    <location>
        <begin position="82"/>
        <end position="102"/>
    </location>
</feature>
<dbReference type="InterPro" id="IPR050987">
    <property type="entry name" value="AtrR-like"/>
</dbReference>
<keyword evidence="2" id="KW-0479">Metal-binding</keyword>
<dbReference type="AlphaFoldDB" id="A0A9P9DLY9"/>
<feature type="compositionally biased region" description="Polar residues" evidence="5">
    <location>
        <begin position="233"/>
        <end position="249"/>
    </location>
</feature>
<organism evidence="6 7">
    <name type="scientific">Dactylonectria macrodidyma</name>
    <dbReference type="NCBI Taxonomy" id="307937"/>
    <lineage>
        <taxon>Eukaryota</taxon>
        <taxon>Fungi</taxon>
        <taxon>Dikarya</taxon>
        <taxon>Ascomycota</taxon>
        <taxon>Pezizomycotina</taxon>
        <taxon>Sordariomycetes</taxon>
        <taxon>Hypocreomycetidae</taxon>
        <taxon>Hypocreales</taxon>
        <taxon>Nectriaceae</taxon>
        <taxon>Dactylonectria</taxon>
    </lineage>
</organism>
<dbReference type="Gene3D" id="4.10.240.10">
    <property type="entry name" value="Zn(2)-C6 fungal-type DNA-binding domain"/>
    <property type="match status" value="1"/>
</dbReference>
<comment type="subcellular location">
    <subcellularLocation>
        <location evidence="1">Nucleus</location>
    </subcellularLocation>
</comment>
<evidence type="ECO:0000256" key="5">
    <source>
        <dbReference type="SAM" id="MobiDB-lite"/>
    </source>
</evidence>
<evidence type="ECO:0000256" key="2">
    <source>
        <dbReference type="ARBA" id="ARBA00022723"/>
    </source>
</evidence>
<accession>A0A9P9DLY9</accession>
<evidence type="ECO:0000256" key="1">
    <source>
        <dbReference type="ARBA" id="ARBA00004123"/>
    </source>
</evidence>
<keyword evidence="7" id="KW-1185">Reference proteome</keyword>
<evidence type="ECO:0000256" key="3">
    <source>
        <dbReference type="ARBA" id="ARBA00023125"/>
    </source>
</evidence>
<evidence type="ECO:0000313" key="7">
    <source>
        <dbReference type="Proteomes" id="UP000738349"/>
    </source>
</evidence>
<feature type="region of interest" description="Disordered" evidence="5">
    <location>
        <begin position="233"/>
        <end position="278"/>
    </location>
</feature>
<dbReference type="GO" id="GO:0008270">
    <property type="term" value="F:zinc ion binding"/>
    <property type="evidence" value="ECO:0007669"/>
    <property type="project" value="InterPro"/>
</dbReference>
<dbReference type="GO" id="GO:0003677">
    <property type="term" value="F:DNA binding"/>
    <property type="evidence" value="ECO:0007669"/>
    <property type="project" value="UniProtKB-KW"/>
</dbReference>
<keyword evidence="4" id="KW-0539">Nucleus</keyword>
<evidence type="ECO:0000313" key="6">
    <source>
        <dbReference type="EMBL" id="KAH7121568.1"/>
    </source>
</evidence>
<feature type="region of interest" description="Disordered" evidence="5">
    <location>
        <begin position="140"/>
        <end position="210"/>
    </location>
</feature>
<sequence length="886" mass="99269">MPRRPQLLHSMADIKTARRQNHSCEQCRRSKKACDGYMLNCHPGGVTSAFLEHPYSDSGLRPCSYCSRTKKQCTLNSHWGKSRSQSGHSPSSSSRGAAASQAKRQRTEQRAMSAASLPTPKGLDLSASILQLLQTPSPSHHSFSWDAPIHSLEPQGGLPTGSSFGSLEIDLGLGSDEGESQAGSQDLAFDAPTASTGGENDRLDSGFDSTVYSGSQDSEFDFRAWGFSQTCSEPRHPSFSTHEMPNSSEGIRKNRRRRQESDDWPANSRTSASPLDIDNGIVATSNNRLITQSLLQIYHDVLENNLSCWLSEDTCPYNMEQRRRGFHGMGAGYAGEFLARSANGRSERGTNWPNRIYRRVLQLDRVAQSTKMIRLTHAENHAASRALDLVIMAFATQWAQGSRRREQYSPQPFDTPGTTQDDPEDLANVLNEEFEQNLQQSIWEQAKKALQDVSELESYRVIYAELIFGLTQRPWASEDHDIAIPPVDTSRSQGMKESILPKIMEIISQEGPPIYMERATRKIHALKFCLDANEAGFLETTPQPTNKQEAAIVRRMNPEERRTIGLLYWLAVMFDTVSSSMSERPVALQDEDCQHEAHSKTQAAAQPVMKSYLGAHRWNLDLFVQDNPAKPSLSLHWPCPPDVAANAVARSAPVKILLFRHLAYLQNALRKREYGQSIEDIIQSVTLLYRYWSMTHGGFFRELVKNYSSVPQRIRSWFFCIAVPWHLGSLMLADLIDFVDSNALGLEDATLKRLDSGMTSRIRKASAIDLSDLARVTSPARDSTSGMPEEQLPDFHFAVNEGPLLTEPWTIILIRAFTKAAVFHLSAADDLRQNEWAILGHDSDEFQDGLRRSEDCIRALWCLGKKSEMARNVTKVLSQALHTQRA</sequence>
<dbReference type="InterPro" id="IPR036864">
    <property type="entry name" value="Zn2-C6_fun-type_DNA-bd_sf"/>
</dbReference>
<protein>
    <recommendedName>
        <fullName evidence="8">Zn(2)-C6 fungal-type domain-containing protein</fullName>
    </recommendedName>
</protein>
<keyword evidence="3" id="KW-0238">DNA-binding</keyword>
<comment type="caution">
    <text evidence="6">The sequence shown here is derived from an EMBL/GenBank/DDBJ whole genome shotgun (WGS) entry which is preliminary data.</text>
</comment>
<gene>
    <name evidence="6" type="ORF">EDB81DRAFT_230265</name>
</gene>
<evidence type="ECO:0000256" key="4">
    <source>
        <dbReference type="ARBA" id="ARBA00023242"/>
    </source>
</evidence>
<dbReference type="InterPro" id="IPR001138">
    <property type="entry name" value="Zn2Cys6_DnaBD"/>
</dbReference>
<dbReference type="PANTHER" id="PTHR46910:SF3">
    <property type="entry name" value="HALOTOLERANCE PROTEIN 9-RELATED"/>
    <property type="match status" value="1"/>
</dbReference>